<accession>A0A285J5G4</accession>
<sequence>MVIHDVLADETTGYTTRHQVSSGGVERARDLGLWLSKETSAVLVDRLPGSAAYPRQSGPVRLFKLLPGEIGRYRANFRFAVTTCQCNPSWFYEDWLLLMANGEIETDGFLARTPDHDVDHRVHLYGGAIRPRRR</sequence>
<organism evidence="1 2">
    <name type="scientific">Paractinoplanes atraurantiacus</name>
    <dbReference type="NCBI Taxonomy" id="1036182"/>
    <lineage>
        <taxon>Bacteria</taxon>
        <taxon>Bacillati</taxon>
        <taxon>Actinomycetota</taxon>
        <taxon>Actinomycetes</taxon>
        <taxon>Micromonosporales</taxon>
        <taxon>Micromonosporaceae</taxon>
        <taxon>Paractinoplanes</taxon>
    </lineage>
</organism>
<dbReference type="EMBL" id="OBDY01000016">
    <property type="protein sequence ID" value="SNY55514.1"/>
    <property type="molecule type" value="Genomic_DNA"/>
</dbReference>
<gene>
    <name evidence="1" type="ORF">SAMN05421748_116160</name>
</gene>
<protein>
    <submittedName>
        <fullName evidence="1">Uncharacterized protein</fullName>
    </submittedName>
</protein>
<dbReference type="Proteomes" id="UP000219612">
    <property type="component" value="Unassembled WGS sequence"/>
</dbReference>
<evidence type="ECO:0000313" key="2">
    <source>
        <dbReference type="Proteomes" id="UP000219612"/>
    </source>
</evidence>
<name>A0A285J5G4_9ACTN</name>
<keyword evidence="2" id="KW-1185">Reference proteome</keyword>
<reference evidence="1 2" key="1">
    <citation type="submission" date="2017-09" db="EMBL/GenBank/DDBJ databases">
        <authorList>
            <person name="Ehlers B."/>
            <person name="Leendertz F.H."/>
        </authorList>
    </citation>
    <scope>NUCLEOTIDE SEQUENCE [LARGE SCALE GENOMIC DNA]</scope>
    <source>
        <strain evidence="1 2">CGMCC 4.6857</strain>
    </source>
</reference>
<evidence type="ECO:0000313" key="1">
    <source>
        <dbReference type="EMBL" id="SNY55514.1"/>
    </source>
</evidence>
<proteinExistence type="predicted"/>
<dbReference type="AlphaFoldDB" id="A0A285J5G4"/>